<dbReference type="GO" id="GO:0005634">
    <property type="term" value="C:nucleus"/>
    <property type="evidence" value="ECO:0007669"/>
    <property type="project" value="TreeGrafter"/>
</dbReference>
<keyword evidence="5" id="KW-0418">Kinase</keyword>
<evidence type="ECO:0000256" key="7">
    <source>
        <dbReference type="SAM" id="MobiDB-lite"/>
    </source>
</evidence>
<keyword evidence="3" id="KW-0808">Transferase</keyword>
<evidence type="ECO:0000256" key="2">
    <source>
        <dbReference type="ARBA" id="ARBA00022527"/>
    </source>
</evidence>
<dbReference type="EMBL" id="SDRB02007770">
    <property type="protein sequence ID" value="THG10677.1"/>
    <property type="molecule type" value="Genomic_DNA"/>
</dbReference>
<dbReference type="PROSITE" id="PS50011">
    <property type="entry name" value="PROTEIN_KINASE_DOM"/>
    <property type="match status" value="1"/>
</dbReference>
<dbReference type="EC" id="2.7.11.1" evidence="1"/>
<dbReference type="FunFam" id="1.10.510.10:FF:001209">
    <property type="entry name" value="Kinase like protein"/>
    <property type="match status" value="1"/>
</dbReference>
<reference evidence="9 10" key="1">
    <citation type="journal article" date="2018" name="Proc. Natl. Acad. Sci. U.S.A.">
        <title>Draft genome sequence of Camellia sinensis var. sinensis provides insights into the evolution of the tea genome and tea quality.</title>
        <authorList>
            <person name="Wei C."/>
            <person name="Yang H."/>
            <person name="Wang S."/>
            <person name="Zhao J."/>
            <person name="Liu C."/>
            <person name="Gao L."/>
            <person name="Xia E."/>
            <person name="Lu Y."/>
            <person name="Tai Y."/>
            <person name="She G."/>
            <person name="Sun J."/>
            <person name="Cao H."/>
            <person name="Tong W."/>
            <person name="Gao Q."/>
            <person name="Li Y."/>
            <person name="Deng W."/>
            <person name="Jiang X."/>
            <person name="Wang W."/>
            <person name="Chen Q."/>
            <person name="Zhang S."/>
            <person name="Li H."/>
            <person name="Wu J."/>
            <person name="Wang P."/>
            <person name="Li P."/>
            <person name="Shi C."/>
            <person name="Zheng F."/>
            <person name="Jian J."/>
            <person name="Huang B."/>
            <person name="Shan D."/>
            <person name="Shi M."/>
            <person name="Fang C."/>
            <person name="Yue Y."/>
            <person name="Li F."/>
            <person name="Li D."/>
            <person name="Wei S."/>
            <person name="Han B."/>
            <person name="Jiang C."/>
            <person name="Yin Y."/>
            <person name="Xia T."/>
            <person name="Zhang Z."/>
            <person name="Bennetzen J.L."/>
            <person name="Zhao S."/>
            <person name="Wan X."/>
        </authorList>
    </citation>
    <scope>NUCLEOTIDE SEQUENCE [LARGE SCALE GENOMIC DNA]</scope>
    <source>
        <strain evidence="10">cv. Shuchazao</strain>
        <tissue evidence="9">Leaf</tissue>
    </source>
</reference>
<dbReference type="STRING" id="542762.A0A4V3WN08"/>
<keyword evidence="10" id="KW-1185">Reference proteome</keyword>
<evidence type="ECO:0000313" key="10">
    <source>
        <dbReference type="Proteomes" id="UP000306102"/>
    </source>
</evidence>
<keyword evidence="2" id="KW-0723">Serine/threonine-protein kinase</keyword>
<dbReference type="PROSITE" id="PS00108">
    <property type="entry name" value="PROTEIN_KINASE_ST"/>
    <property type="match status" value="1"/>
</dbReference>
<dbReference type="InterPro" id="IPR008271">
    <property type="entry name" value="Ser/Thr_kinase_AS"/>
</dbReference>
<keyword evidence="4" id="KW-0547">Nucleotide-binding</keyword>
<evidence type="ECO:0000256" key="4">
    <source>
        <dbReference type="ARBA" id="ARBA00022741"/>
    </source>
</evidence>
<accession>A0A4V3WN08</accession>
<dbReference type="GO" id="GO:0044773">
    <property type="term" value="P:mitotic DNA damage checkpoint signaling"/>
    <property type="evidence" value="ECO:0007669"/>
    <property type="project" value="TreeGrafter"/>
</dbReference>
<evidence type="ECO:0000256" key="5">
    <source>
        <dbReference type="ARBA" id="ARBA00022777"/>
    </source>
</evidence>
<dbReference type="InterPro" id="IPR011009">
    <property type="entry name" value="Kinase-like_dom_sf"/>
</dbReference>
<evidence type="ECO:0000256" key="6">
    <source>
        <dbReference type="ARBA" id="ARBA00022840"/>
    </source>
</evidence>
<dbReference type="InterPro" id="IPR000719">
    <property type="entry name" value="Prot_kinase_dom"/>
</dbReference>
<dbReference type="Gene3D" id="1.10.510.10">
    <property type="entry name" value="Transferase(Phosphotransferase) domain 1"/>
    <property type="match status" value="1"/>
</dbReference>
<dbReference type="SUPFAM" id="SSF56112">
    <property type="entry name" value="Protein kinase-like (PK-like)"/>
    <property type="match status" value="1"/>
</dbReference>
<dbReference type="GO" id="GO:0004674">
    <property type="term" value="F:protein serine/threonine kinase activity"/>
    <property type="evidence" value="ECO:0007669"/>
    <property type="project" value="UniProtKB-KW"/>
</dbReference>
<comment type="caution">
    <text evidence="9">The sequence shown here is derived from an EMBL/GenBank/DDBJ whole genome shotgun (WGS) entry which is preliminary data.</text>
</comment>
<evidence type="ECO:0000259" key="8">
    <source>
        <dbReference type="PROSITE" id="PS50011"/>
    </source>
</evidence>
<proteinExistence type="predicted"/>
<dbReference type="GO" id="GO:0005524">
    <property type="term" value="F:ATP binding"/>
    <property type="evidence" value="ECO:0007669"/>
    <property type="project" value="UniProtKB-KW"/>
</dbReference>
<feature type="domain" description="Protein kinase" evidence="8">
    <location>
        <begin position="34"/>
        <end position="412"/>
    </location>
</feature>
<dbReference type="PANTHER" id="PTHR44167">
    <property type="entry name" value="OVARIAN-SPECIFIC SERINE/THREONINE-PROTEIN KINASE LOK-RELATED"/>
    <property type="match status" value="1"/>
</dbReference>
<organism evidence="9 10">
    <name type="scientific">Camellia sinensis var. sinensis</name>
    <name type="common">China tea</name>
    <dbReference type="NCBI Taxonomy" id="542762"/>
    <lineage>
        <taxon>Eukaryota</taxon>
        <taxon>Viridiplantae</taxon>
        <taxon>Streptophyta</taxon>
        <taxon>Embryophyta</taxon>
        <taxon>Tracheophyta</taxon>
        <taxon>Spermatophyta</taxon>
        <taxon>Magnoliopsida</taxon>
        <taxon>eudicotyledons</taxon>
        <taxon>Gunneridae</taxon>
        <taxon>Pentapetalae</taxon>
        <taxon>asterids</taxon>
        <taxon>Ericales</taxon>
        <taxon>Theaceae</taxon>
        <taxon>Camellia</taxon>
    </lineage>
</organism>
<dbReference type="Pfam" id="PF00069">
    <property type="entry name" value="Pkinase"/>
    <property type="match status" value="2"/>
</dbReference>
<sequence length="448" mass="50448">MVPLSSSPDANWKVLVPLIRSAANSPSDSWKRRRETEARVVAGSSSSSLVAARRRKQLVVASSSSSSLAAARRHRQLVVVGSRSSSQVLMKMLIDIMGKNFVIKYEGSFKSGNSECLVLEHVHHDRPEVLKREIDVFQLQWYAYYMFRALAGLHKQGIVHRDVKPGNFLFSRKVNKGYLIDFNLAMDLHQKYGAIGKLFNHVPPAHTKSLPPTNQKFLVSKSSEAINKQTGKRSKLLLSPKNLKKKAVDQTNAFSELGSRNVMKSQGADGSGVTSAKDATSTRTPSAERSPHQGHKVDIWSAGVTLLYLMIGRTPFTGEPEQNIKEIAKLKGSEDLWEVAKLHNRESSCPVDLFDVKFLTSTRLRDWCKQNTKRPEFLEFIPRSLFDLVEKCLTVNPRSRISAEEALRHEFFTPCHDGLRQERLLRKGLSLDSRTTQLLHRQLGVRIL</sequence>
<name>A0A4V3WN08_CAMSN</name>
<keyword evidence="6" id="KW-0067">ATP-binding</keyword>
<feature type="region of interest" description="Disordered" evidence="7">
    <location>
        <begin position="258"/>
        <end position="294"/>
    </location>
</feature>
<dbReference type="SMART" id="SM00220">
    <property type="entry name" value="S_TKc"/>
    <property type="match status" value="1"/>
</dbReference>
<evidence type="ECO:0000256" key="3">
    <source>
        <dbReference type="ARBA" id="ARBA00022679"/>
    </source>
</evidence>
<feature type="compositionally biased region" description="Polar residues" evidence="7">
    <location>
        <begin position="272"/>
        <end position="287"/>
    </location>
</feature>
<dbReference type="Proteomes" id="UP000306102">
    <property type="component" value="Unassembled WGS sequence"/>
</dbReference>
<dbReference type="AlphaFoldDB" id="A0A4V3WN08"/>
<evidence type="ECO:0000313" key="9">
    <source>
        <dbReference type="EMBL" id="THG10677.1"/>
    </source>
</evidence>
<dbReference type="PANTHER" id="PTHR44167:SF23">
    <property type="entry name" value="CDC7 KINASE, ISOFORM A-RELATED"/>
    <property type="match status" value="1"/>
</dbReference>
<protein>
    <recommendedName>
        <fullName evidence="1">non-specific serine/threonine protein kinase</fullName>
        <ecNumber evidence="1">2.7.11.1</ecNumber>
    </recommendedName>
</protein>
<evidence type="ECO:0000256" key="1">
    <source>
        <dbReference type="ARBA" id="ARBA00012513"/>
    </source>
</evidence>
<gene>
    <name evidence="9" type="ORF">TEA_010373</name>
</gene>